<evidence type="ECO:0000313" key="1">
    <source>
        <dbReference type="EMBL" id="MBK0381811.1"/>
    </source>
</evidence>
<dbReference type="Proteomes" id="UP000660024">
    <property type="component" value="Unassembled WGS sequence"/>
</dbReference>
<accession>A0ABS1BG25</accession>
<sequence>MNLICCFLLIARLLVSFLYHDIDKEKLDSCKKSLIQEFQLHQAETVLGAKKTDLEITDKGFIRYKRTGFDGKIDYYSFKAENLERVDYLGTEDAGWMVLKCKAETIIFQTYNDKNGNEDEMVDQIKIPLKRTDVKSLNVIDLNLQQIKDIFSSKN</sequence>
<protein>
    <submittedName>
        <fullName evidence="1">Uncharacterized protein</fullName>
    </submittedName>
</protein>
<reference evidence="1 2" key="1">
    <citation type="submission" date="2020-12" db="EMBL/GenBank/DDBJ databases">
        <title>Bacterial novel species Pedobacter sp. SD-b isolated from soil.</title>
        <authorList>
            <person name="Jung H.-Y."/>
        </authorList>
    </citation>
    <scope>NUCLEOTIDE SEQUENCE [LARGE SCALE GENOMIC DNA]</scope>
    <source>
        <strain evidence="1 2">SD-b</strain>
    </source>
</reference>
<name>A0ABS1BG25_9SPHI</name>
<dbReference type="RefSeq" id="WP_200584597.1">
    <property type="nucleotide sequence ID" value="NZ_JAEHFY010000003.1"/>
</dbReference>
<gene>
    <name evidence="1" type="ORF">I5M32_02460</name>
</gene>
<comment type="caution">
    <text evidence="1">The sequence shown here is derived from an EMBL/GenBank/DDBJ whole genome shotgun (WGS) entry which is preliminary data.</text>
</comment>
<organism evidence="1 2">
    <name type="scientific">Pedobacter segetis</name>
    <dbReference type="NCBI Taxonomy" id="2793069"/>
    <lineage>
        <taxon>Bacteria</taxon>
        <taxon>Pseudomonadati</taxon>
        <taxon>Bacteroidota</taxon>
        <taxon>Sphingobacteriia</taxon>
        <taxon>Sphingobacteriales</taxon>
        <taxon>Sphingobacteriaceae</taxon>
        <taxon>Pedobacter</taxon>
    </lineage>
</organism>
<keyword evidence="2" id="KW-1185">Reference proteome</keyword>
<proteinExistence type="predicted"/>
<evidence type="ECO:0000313" key="2">
    <source>
        <dbReference type="Proteomes" id="UP000660024"/>
    </source>
</evidence>
<dbReference type="EMBL" id="JAEHFY010000003">
    <property type="protein sequence ID" value="MBK0381811.1"/>
    <property type="molecule type" value="Genomic_DNA"/>
</dbReference>